<reference evidence="1" key="1">
    <citation type="submission" date="2023-03" db="EMBL/GenBank/DDBJ databases">
        <title>Near-Complete genome sequence of Lipomyces tetrasporous NRRL Y-64009, an oleaginous yeast capable of growing on lignocellulosic hydrolysates.</title>
        <authorList>
            <consortium name="Lawrence Berkeley National Laboratory"/>
            <person name="Jagtap S.S."/>
            <person name="Liu J.-J."/>
            <person name="Walukiewicz H.E."/>
            <person name="Pangilinan J."/>
            <person name="Lipzen A."/>
            <person name="Ahrendt S."/>
            <person name="Koriabine M."/>
            <person name="Cobaugh K."/>
            <person name="Salamov A."/>
            <person name="Yoshinaga Y."/>
            <person name="Ng V."/>
            <person name="Daum C."/>
            <person name="Grigoriev I.V."/>
            <person name="Slininger P.J."/>
            <person name="Dien B.S."/>
            <person name="Jin Y.-S."/>
            <person name="Rao C.V."/>
        </authorList>
    </citation>
    <scope>NUCLEOTIDE SEQUENCE</scope>
    <source>
        <strain evidence="1">NRRL Y-64009</strain>
    </source>
</reference>
<gene>
    <name evidence="1" type="ORF">POJ06DRAFT_303098</name>
</gene>
<accession>A0AAD7QP92</accession>
<dbReference type="AlphaFoldDB" id="A0AAD7QP92"/>
<organism evidence="1 2">
    <name type="scientific">Lipomyces tetrasporus</name>
    <dbReference type="NCBI Taxonomy" id="54092"/>
    <lineage>
        <taxon>Eukaryota</taxon>
        <taxon>Fungi</taxon>
        <taxon>Dikarya</taxon>
        <taxon>Ascomycota</taxon>
        <taxon>Saccharomycotina</taxon>
        <taxon>Lipomycetes</taxon>
        <taxon>Lipomycetales</taxon>
        <taxon>Lipomycetaceae</taxon>
        <taxon>Lipomyces</taxon>
    </lineage>
</organism>
<dbReference type="GeneID" id="80885958"/>
<proteinExistence type="predicted"/>
<evidence type="ECO:0000313" key="2">
    <source>
        <dbReference type="Proteomes" id="UP001217417"/>
    </source>
</evidence>
<evidence type="ECO:0000313" key="1">
    <source>
        <dbReference type="EMBL" id="KAJ8098421.1"/>
    </source>
</evidence>
<comment type="caution">
    <text evidence="1">The sequence shown here is derived from an EMBL/GenBank/DDBJ whole genome shotgun (WGS) entry which is preliminary data.</text>
</comment>
<dbReference type="EMBL" id="JARPMG010000009">
    <property type="protein sequence ID" value="KAJ8098421.1"/>
    <property type="molecule type" value="Genomic_DNA"/>
</dbReference>
<name>A0AAD7QP92_9ASCO</name>
<protein>
    <submittedName>
        <fullName evidence="1">Uncharacterized protein</fullName>
    </submittedName>
</protein>
<sequence length="240" mass="27297">MADDSLPDYEPFGNRKQSCGDRLMRRGDRLRKAAGVEVGENALSTKGSLTKRTGRLCPRRLRNWADCLDSQQQLYNSIRKFLHASEEDAPRLFSSPAATKCLEYYERLAVEDNVRYVIAELCKIPDAREEFKLEDGVQFDNHANALTDVEFGKPDVEDQDKIFYRVKGNTNILFTTAEYKPPHKLSVESLRAGLRPMDFYEKVVQVVTIPKSECAIEVLCRTAEWVGSGSTIQCHDPQRS</sequence>
<dbReference type="Proteomes" id="UP001217417">
    <property type="component" value="Unassembled WGS sequence"/>
</dbReference>
<dbReference type="RefSeq" id="XP_056041871.1">
    <property type="nucleotide sequence ID" value="XM_056190792.1"/>
</dbReference>
<keyword evidence="2" id="KW-1185">Reference proteome</keyword>